<comment type="similarity">
    <text evidence="1">Belongs to the peptidase C40 family.</text>
</comment>
<dbReference type="PANTHER" id="PTHR47053:SF1">
    <property type="entry name" value="MUREIN DD-ENDOPEPTIDASE MEPH-RELATED"/>
    <property type="match status" value="1"/>
</dbReference>
<organism evidence="6 7">
    <name type="scientific">Paralysiella testudinis</name>
    <dbReference type="NCBI Taxonomy" id="2809020"/>
    <lineage>
        <taxon>Bacteria</taxon>
        <taxon>Pseudomonadati</taxon>
        <taxon>Pseudomonadota</taxon>
        <taxon>Betaproteobacteria</taxon>
        <taxon>Neisseriales</taxon>
        <taxon>Neisseriaceae</taxon>
        <taxon>Paralysiella</taxon>
    </lineage>
</organism>
<feature type="domain" description="NlpC/P60" evidence="5">
    <location>
        <begin position="40"/>
        <end position="164"/>
    </location>
</feature>
<sequence length="166" mass="18224">MWSCMVLGLVACGSGKPKAPQIRSQNSHLQLVRISHISQQAGGQELMLRSMSLVGTPYRYGGSSRDSGFDCSGLVHFLYQDALQVSLPRTARDIAAVSAPIRQQDLRVGDLVFFNTNGQPYSHMGLYIGNGEFIHAPSSNGTIRTAKLSQPYFSQRFTGARTLFLR</sequence>
<dbReference type="PANTHER" id="PTHR47053">
    <property type="entry name" value="MUREIN DD-ENDOPEPTIDASE MEPH-RELATED"/>
    <property type="match status" value="1"/>
</dbReference>
<evidence type="ECO:0000256" key="4">
    <source>
        <dbReference type="ARBA" id="ARBA00022807"/>
    </source>
</evidence>
<accession>A0A892ZLN6</accession>
<dbReference type="Gene3D" id="3.90.1720.10">
    <property type="entry name" value="endopeptidase domain like (from Nostoc punctiforme)"/>
    <property type="match status" value="1"/>
</dbReference>
<evidence type="ECO:0000313" key="7">
    <source>
        <dbReference type="Proteomes" id="UP000653156"/>
    </source>
</evidence>
<dbReference type="GO" id="GO:0006508">
    <property type="term" value="P:proteolysis"/>
    <property type="evidence" value="ECO:0007669"/>
    <property type="project" value="UniProtKB-KW"/>
</dbReference>
<evidence type="ECO:0000313" key="6">
    <source>
        <dbReference type="EMBL" id="QRQ83350.1"/>
    </source>
</evidence>
<proteinExistence type="inferred from homology"/>
<dbReference type="EMBL" id="CP069798">
    <property type="protein sequence ID" value="QRQ83350.1"/>
    <property type="molecule type" value="Genomic_DNA"/>
</dbReference>
<keyword evidence="7" id="KW-1185">Reference proteome</keyword>
<evidence type="ECO:0000259" key="5">
    <source>
        <dbReference type="PROSITE" id="PS51935"/>
    </source>
</evidence>
<evidence type="ECO:0000256" key="1">
    <source>
        <dbReference type="ARBA" id="ARBA00007074"/>
    </source>
</evidence>
<dbReference type="Proteomes" id="UP000653156">
    <property type="component" value="Chromosome"/>
</dbReference>
<evidence type="ECO:0000256" key="2">
    <source>
        <dbReference type="ARBA" id="ARBA00022670"/>
    </source>
</evidence>
<dbReference type="AlphaFoldDB" id="A0A892ZLN6"/>
<evidence type="ECO:0000256" key="3">
    <source>
        <dbReference type="ARBA" id="ARBA00022801"/>
    </source>
</evidence>
<dbReference type="PROSITE" id="PS51935">
    <property type="entry name" value="NLPC_P60"/>
    <property type="match status" value="1"/>
</dbReference>
<reference evidence="6" key="1">
    <citation type="submission" date="2021-02" db="EMBL/GenBank/DDBJ databases">
        <title>Neisseriaceae sp. 26B isolated from the cloaca of a Common Toad-headed Turtle (Mesoclemmys nasuta).</title>
        <authorList>
            <person name="Spergser J."/>
            <person name="Busse H.-J."/>
        </authorList>
    </citation>
    <scope>NUCLEOTIDE SEQUENCE</scope>
    <source>
        <strain evidence="6">26B</strain>
    </source>
</reference>
<protein>
    <submittedName>
        <fullName evidence="6">C40 family peptidase</fullName>
    </submittedName>
</protein>
<gene>
    <name evidence="6" type="ORF">JQU52_10945</name>
</gene>
<keyword evidence="4" id="KW-0788">Thiol protease</keyword>
<keyword evidence="2" id="KW-0645">Protease</keyword>
<dbReference type="KEGG" id="ptes:JQU52_10945"/>
<dbReference type="InterPro" id="IPR051202">
    <property type="entry name" value="Peptidase_C40"/>
</dbReference>
<dbReference type="GO" id="GO:0008234">
    <property type="term" value="F:cysteine-type peptidase activity"/>
    <property type="evidence" value="ECO:0007669"/>
    <property type="project" value="UniProtKB-KW"/>
</dbReference>
<name>A0A892ZLN6_9NEIS</name>
<dbReference type="SUPFAM" id="SSF54001">
    <property type="entry name" value="Cysteine proteinases"/>
    <property type="match status" value="1"/>
</dbReference>
<dbReference type="InterPro" id="IPR038765">
    <property type="entry name" value="Papain-like_cys_pep_sf"/>
</dbReference>
<keyword evidence="3" id="KW-0378">Hydrolase</keyword>
<dbReference type="Pfam" id="PF00877">
    <property type="entry name" value="NLPC_P60"/>
    <property type="match status" value="1"/>
</dbReference>
<dbReference type="InterPro" id="IPR000064">
    <property type="entry name" value="NLP_P60_dom"/>
</dbReference>